<dbReference type="EMBL" id="CAUYUJ010016797">
    <property type="protein sequence ID" value="CAK0868919.1"/>
    <property type="molecule type" value="Genomic_DNA"/>
</dbReference>
<evidence type="ECO:0000256" key="1">
    <source>
        <dbReference type="SAM" id="MobiDB-lite"/>
    </source>
</evidence>
<feature type="compositionally biased region" description="Gly residues" evidence="1">
    <location>
        <begin position="272"/>
        <end position="283"/>
    </location>
</feature>
<feature type="compositionally biased region" description="Pro residues" evidence="1">
    <location>
        <begin position="211"/>
        <end position="230"/>
    </location>
</feature>
<name>A0ABN9VBQ6_9DINO</name>
<feature type="region of interest" description="Disordered" evidence="1">
    <location>
        <begin position="179"/>
        <end position="256"/>
    </location>
</feature>
<dbReference type="Proteomes" id="UP001189429">
    <property type="component" value="Unassembled WGS sequence"/>
</dbReference>
<sequence length="332" mass="34471">MTAAVQIPLHANVAFHDTKICWESLQGSPEEPIFNIALNVKISAADIAKALISFQESSEKISASPAFPASQGALGKPPPPATSTRGLADAAAGTPAAPAPAAKKAPPPGGAQAKAPAPAARAAPAEPERPLPKATWDSPPHLQQEGHRDYVDKTKWKADEGSWKLLDDCLLKFVPTRLEPPPRRRRIPQDRPPIEERPPAPAAPRADSDLPGPPAAAPPPDAKLHGPPPAADGGGRKLGRAEPTSEEGQAGKLTSASHIRVRVRVAWIPGRGPTGTRGRGGSFRAGRPRSVAPWPRPARPGLGGRGCGVLFAHGGGGRLRSSSCLGIARTCA</sequence>
<accession>A0ABN9VBQ6</accession>
<feature type="compositionally biased region" description="Basic and acidic residues" evidence="1">
    <location>
        <begin position="187"/>
        <end position="198"/>
    </location>
</feature>
<comment type="caution">
    <text evidence="2">The sequence shown here is derived from an EMBL/GenBank/DDBJ whole genome shotgun (WGS) entry which is preliminary data.</text>
</comment>
<keyword evidence="3" id="KW-1185">Reference proteome</keyword>
<feature type="compositionally biased region" description="Low complexity" evidence="1">
    <location>
        <begin position="86"/>
        <end position="125"/>
    </location>
</feature>
<feature type="region of interest" description="Disordered" evidence="1">
    <location>
        <begin position="63"/>
        <end position="149"/>
    </location>
</feature>
<reference evidence="2" key="1">
    <citation type="submission" date="2023-10" db="EMBL/GenBank/DDBJ databases">
        <authorList>
            <person name="Chen Y."/>
            <person name="Shah S."/>
            <person name="Dougan E. K."/>
            <person name="Thang M."/>
            <person name="Chan C."/>
        </authorList>
    </citation>
    <scope>NUCLEOTIDE SEQUENCE [LARGE SCALE GENOMIC DNA]</scope>
</reference>
<evidence type="ECO:0000313" key="3">
    <source>
        <dbReference type="Proteomes" id="UP001189429"/>
    </source>
</evidence>
<proteinExistence type="predicted"/>
<gene>
    <name evidence="2" type="ORF">PCOR1329_LOCUS55435</name>
</gene>
<feature type="non-terminal residue" evidence="2">
    <location>
        <position position="332"/>
    </location>
</feature>
<evidence type="ECO:0000313" key="2">
    <source>
        <dbReference type="EMBL" id="CAK0868919.1"/>
    </source>
</evidence>
<feature type="region of interest" description="Disordered" evidence="1">
    <location>
        <begin position="270"/>
        <end position="298"/>
    </location>
</feature>
<protein>
    <submittedName>
        <fullName evidence="2">Uncharacterized protein</fullName>
    </submittedName>
</protein>
<organism evidence="2 3">
    <name type="scientific">Prorocentrum cordatum</name>
    <dbReference type="NCBI Taxonomy" id="2364126"/>
    <lineage>
        <taxon>Eukaryota</taxon>
        <taxon>Sar</taxon>
        <taxon>Alveolata</taxon>
        <taxon>Dinophyceae</taxon>
        <taxon>Prorocentrales</taxon>
        <taxon>Prorocentraceae</taxon>
        <taxon>Prorocentrum</taxon>
    </lineage>
</organism>